<dbReference type="EMBL" id="NGFN01000669">
    <property type="protein sequence ID" value="OUC80470.1"/>
    <property type="molecule type" value="Genomic_DNA"/>
</dbReference>
<dbReference type="Proteomes" id="UP000195105">
    <property type="component" value="Unassembled WGS sequence"/>
</dbReference>
<dbReference type="AlphaFoldDB" id="A0A243QFE1"/>
<keyword evidence="2" id="KW-1185">Reference proteome</keyword>
<accession>A0A243QFE1</accession>
<evidence type="ECO:0008006" key="3">
    <source>
        <dbReference type="Google" id="ProtNLM"/>
    </source>
</evidence>
<evidence type="ECO:0000313" key="2">
    <source>
        <dbReference type="Proteomes" id="UP000195105"/>
    </source>
</evidence>
<organism evidence="1 2">
    <name type="scientific">Streptomyces swartbergensis</name>
    <dbReference type="NCBI Taxonomy" id="487165"/>
    <lineage>
        <taxon>Bacteria</taxon>
        <taxon>Bacillati</taxon>
        <taxon>Actinomycetota</taxon>
        <taxon>Actinomycetes</taxon>
        <taxon>Kitasatosporales</taxon>
        <taxon>Streptomycetaceae</taxon>
        <taxon>Streptomyces</taxon>
    </lineage>
</organism>
<proteinExistence type="predicted"/>
<feature type="non-terminal residue" evidence="1">
    <location>
        <position position="1"/>
    </location>
</feature>
<protein>
    <recommendedName>
        <fullName evidence="3">Restriction endonuclease type IV Mrr domain-containing protein</fullName>
    </recommendedName>
</protein>
<comment type="caution">
    <text evidence="1">The sequence shown here is derived from an EMBL/GenBank/DDBJ whole genome shotgun (WGS) entry which is preliminary data.</text>
</comment>
<gene>
    <name evidence="1" type="ORF">CA983_43255</name>
</gene>
<dbReference type="RefSeq" id="WP_158101944.1">
    <property type="nucleotide sequence ID" value="NZ_NGFN01000669.1"/>
</dbReference>
<name>A0A243QFE1_9ACTN</name>
<sequence length="124" mass="13961">QAEQHEFDDAVRQALQHSGFQAILREPRVLEVSRSGETGLVFCANVQRPGRDEATDVRVLLTALRLAEAGGFPGVLVISNLKYVSRPAYRFLEETTSSLRLVQRFELQRWVAWEVPLRDALVAA</sequence>
<reference evidence="1 2" key="1">
    <citation type="submission" date="2017-05" db="EMBL/GenBank/DDBJ databases">
        <title>Biotechnological potential of actinobacteria isolated from South African environments.</title>
        <authorList>
            <person name="Le Roes-Hill M."/>
            <person name="Prins A."/>
            <person name="Durrell K.A."/>
        </authorList>
    </citation>
    <scope>NUCLEOTIDE SEQUENCE [LARGE SCALE GENOMIC DNA]</scope>
    <source>
        <strain evidence="1 2">HMC13</strain>
    </source>
</reference>
<evidence type="ECO:0000313" key="1">
    <source>
        <dbReference type="EMBL" id="OUC80470.1"/>
    </source>
</evidence>